<keyword evidence="4" id="KW-0479">Metal-binding</keyword>
<evidence type="ECO:0000256" key="8">
    <source>
        <dbReference type="SAM" id="SignalP"/>
    </source>
</evidence>
<sequence>MHFLSALLLFANIWPFYITTTAIDQVYEGDEAQKMLFLRMTEAIEKFQTPDFEKISNVLVMPSLQKAVEDADLQGFSDFLQELSSRELQQLSQLFCRPRQDWSVSEVTRALGEGDNWVWFPKTVKFGWYGWSFANWMMSISEKYQAKLSLETLNHGYMPFGKREFTSMDLEFVRAVCVKQFSSFADRIFINESESTATKDNFLRNILGSLKGEDWKNVRNIVTPAFNSAKLRKVIPTFNESVKKSFFIFDQHALSGQKMDIEKIIRQIGMDIIGQAGFSADVRAFKESESPFIKIQKTYLITFLQDGSHLFSPFSHI</sequence>
<dbReference type="Pfam" id="PF00067">
    <property type="entry name" value="p450"/>
    <property type="match status" value="1"/>
</dbReference>
<accession>A0A915DTT2</accession>
<dbReference type="InterPro" id="IPR001128">
    <property type="entry name" value="Cyt_P450"/>
</dbReference>
<evidence type="ECO:0000256" key="4">
    <source>
        <dbReference type="ARBA" id="ARBA00022723"/>
    </source>
</evidence>
<dbReference type="SUPFAM" id="SSF48264">
    <property type="entry name" value="Cytochrome P450"/>
    <property type="match status" value="1"/>
</dbReference>
<dbReference type="PANTHER" id="PTHR24292">
    <property type="entry name" value="CYTOCHROME P450"/>
    <property type="match status" value="1"/>
</dbReference>
<evidence type="ECO:0000256" key="6">
    <source>
        <dbReference type="ARBA" id="ARBA00023004"/>
    </source>
</evidence>
<evidence type="ECO:0000313" key="10">
    <source>
        <dbReference type="WBParaSite" id="jg23099"/>
    </source>
</evidence>
<dbReference type="PANTHER" id="PTHR24292:SF54">
    <property type="entry name" value="CYP9F3-RELATED"/>
    <property type="match status" value="1"/>
</dbReference>
<feature type="signal peptide" evidence="8">
    <location>
        <begin position="1"/>
        <end position="22"/>
    </location>
</feature>
<evidence type="ECO:0000256" key="3">
    <source>
        <dbReference type="ARBA" id="ARBA00022617"/>
    </source>
</evidence>
<dbReference type="GO" id="GO:0020037">
    <property type="term" value="F:heme binding"/>
    <property type="evidence" value="ECO:0007669"/>
    <property type="project" value="InterPro"/>
</dbReference>
<keyword evidence="3" id="KW-0349">Heme</keyword>
<keyword evidence="8" id="KW-0732">Signal</keyword>
<name>A0A915DTT2_9BILA</name>
<evidence type="ECO:0000256" key="7">
    <source>
        <dbReference type="ARBA" id="ARBA00023033"/>
    </source>
</evidence>
<dbReference type="InterPro" id="IPR050476">
    <property type="entry name" value="Insect_CytP450_Detox"/>
</dbReference>
<dbReference type="Gene3D" id="1.10.630.10">
    <property type="entry name" value="Cytochrome P450"/>
    <property type="match status" value="1"/>
</dbReference>
<dbReference type="GO" id="GO:0004497">
    <property type="term" value="F:monooxygenase activity"/>
    <property type="evidence" value="ECO:0007669"/>
    <property type="project" value="UniProtKB-KW"/>
</dbReference>
<dbReference type="GO" id="GO:0005506">
    <property type="term" value="F:iron ion binding"/>
    <property type="evidence" value="ECO:0007669"/>
    <property type="project" value="InterPro"/>
</dbReference>
<comment type="similarity">
    <text evidence="2">Belongs to the cytochrome P450 family.</text>
</comment>
<proteinExistence type="inferred from homology"/>
<protein>
    <submittedName>
        <fullName evidence="10">Uncharacterized protein</fullName>
    </submittedName>
</protein>
<organism evidence="9 10">
    <name type="scientific">Ditylenchus dipsaci</name>
    <dbReference type="NCBI Taxonomy" id="166011"/>
    <lineage>
        <taxon>Eukaryota</taxon>
        <taxon>Metazoa</taxon>
        <taxon>Ecdysozoa</taxon>
        <taxon>Nematoda</taxon>
        <taxon>Chromadorea</taxon>
        <taxon>Rhabditida</taxon>
        <taxon>Tylenchina</taxon>
        <taxon>Tylenchomorpha</taxon>
        <taxon>Sphaerularioidea</taxon>
        <taxon>Anguinidae</taxon>
        <taxon>Anguininae</taxon>
        <taxon>Ditylenchus</taxon>
    </lineage>
</organism>
<reference evidence="10" key="1">
    <citation type="submission" date="2022-11" db="UniProtKB">
        <authorList>
            <consortium name="WormBaseParasite"/>
        </authorList>
    </citation>
    <scope>IDENTIFICATION</scope>
</reference>
<evidence type="ECO:0000313" key="9">
    <source>
        <dbReference type="Proteomes" id="UP000887574"/>
    </source>
</evidence>
<keyword evidence="6" id="KW-0408">Iron</keyword>
<dbReference type="AlphaFoldDB" id="A0A915DTT2"/>
<evidence type="ECO:0000256" key="2">
    <source>
        <dbReference type="ARBA" id="ARBA00010617"/>
    </source>
</evidence>
<evidence type="ECO:0000256" key="1">
    <source>
        <dbReference type="ARBA" id="ARBA00001971"/>
    </source>
</evidence>
<dbReference type="GO" id="GO:0016705">
    <property type="term" value="F:oxidoreductase activity, acting on paired donors, with incorporation or reduction of molecular oxygen"/>
    <property type="evidence" value="ECO:0007669"/>
    <property type="project" value="InterPro"/>
</dbReference>
<dbReference type="Proteomes" id="UP000887574">
    <property type="component" value="Unplaced"/>
</dbReference>
<comment type="cofactor">
    <cofactor evidence="1">
        <name>heme</name>
        <dbReference type="ChEBI" id="CHEBI:30413"/>
    </cofactor>
</comment>
<keyword evidence="9" id="KW-1185">Reference proteome</keyword>
<dbReference type="InterPro" id="IPR036396">
    <property type="entry name" value="Cyt_P450_sf"/>
</dbReference>
<feature type="chain" id="PRO_5037737195" evidence="8">
    <location>
        <begin position="23"/>
        <end position="317"/>
    </location>
</feature>
<keyword evidence="7" id="KW-0503">Monooxygenase</keyword>
<evidence type="ECO:0000256" key="5">
    <source>
        <dbReference type="ARBA" id="ARBA00023002"/>
    </source>
</evidence>
<dbReference type="WBParaSite" id="jg23099">
    <property type="protein sequence ID" value="jg23099"/>
    <property type="gene ID" value="jg23099"/>
</dbReference>
<keyword evidence="5" id="KW-0560">Oxidoreductase</keyword>